<dbReference type="Proteomes" id="UP001187682">
    <property type="component" value="Unassembled WGS sequence"/>
</dbReference>
<feature type="compositionally biased region" description="Polar residues" evidence="1">
    <location>
        <begin position="1"/>
        <end position="13"/>
    </location>
</feature>
<comment type="caution">
    <text evidence="2">The sequence shown here is derived from an EMBL/GenBank/DDBJ whole genome shotgun (WGS) entry which is preliminary data.</text>
</comment>
<evidence type="ECO:0000313" key="2">
    <source>
        <dbReference type="EMBL" id="SPO01438.1"/>
    </source>
</evidence>
<dbReference type="AlphaFoldDB" id="A0AAE8SUL0"/>
<evidence type="ECO:0000313" key="3">
    <source>
        <dbReference type="Proteomes" id="UP001187682"/>
    </source>
</evidence>
<dbReference type="EMBL" id="ONZQ02000005">
    <property type="protein sequence ID" value="SPO01438.1"/>
    <property type="molecule type" value="Genomic_DNA"/>
</dbReference>
<accession>A0AAE8SUL0</accession>
<proteinExistence type="predicted"/>
<gene>
    <name evidence="2" type="ORF">DNG_04111</name>
</gene>
<name>A0AAE8SUL0_9PEZI</name>
<protein>
    <submittedName>
        <fullName evidence="2">Uncharacterized protein</fullName>
    </submittedName>
</protein>
<feature type="compositionally biased region" description="Basic and acidic residues" evidence="1">
    <location>
        <begin position="18"/>
        <end position="33"/>
    </location>
</feature>
<organism evidence="2 3">
    <name type="scientific">Cephalotrichum gorgonifer</name>
    <dbReference type="NCBI Taxonomy" id="2041049"/>
    <lineage>
        <taxon>Eukaryota</taxon>
        <taxon>Fungi</taxon>
        <taxon>Dikarya</taxon>
        <taxon>Ascomycota</taxon>
        <taxon>Pezizomycotina</taxon>
        <taxon>Sordariomycetes</taxon>
        <taxon>Hypocreomycetidae</taxon>
        <taxon>Microascales</taxon>
        <taxon>Microascaceae</taxon>
        <taxon>Cephalotrichum</taxon>
    </lineage>
</organism>
<keyword evidence="3" id="KW-1185">Reference proteome</keyword>
<sequence>MSSTNTQTRTARTVLQDYELHHSPAPAHVREPSAENDVSQRPDSPPWETTYRRVPPYRPVDTNLDQSQRRVYTSGVEQVFIGTMFTGVFTVATAAKAWHGTVGRVNDRIFRYQIGGEY</sequence>
<evidence type="ECO:0000256" key="1">
    <source>
        <dbReference type="SAM" id="MobiDB-lite"/>
    </source>
</evidence>
<feature type="region of interest" description="Disordered" evidence="1">
    <location>
        <begin position="1"/>
        <end position="62"/>
    </location>
</feature>
<reference evidence="2" key="1">
    <citation type="submission" date="2018-03" db="EMBL/GenBank/DDBJ databases">
        <authorList>
            <person name="Guldener U."/>
        </authorList>
    </citation>
    <scope>NUCLEOTIDE SEQUENCE</scope>
</reference>